<feature type="non-terminal residue" evidence="2">
    <location>
        <position position="148"/>
    </location>
</feature>
<accession>A0A3E2HAS0</accession>
<keyword evidence="3" id="KW-1185">Reference proteome</keyword>
<gene>
    <name evidence="2" type="ORF">B7463_g5953</name>
</gene>
<dbReference type="Proteomes" id="UP000258309">
    <property type="component" value="Unassembled WGS sequence"/>
</dbReference>
<organism evidence="2 3">
    <name type="scientific">Scytalidium lignicola</name>
    <name type="common">Hyphomycete</name>
    <dbReference type="NCBI Taxonomy" id="5539"/>
    <lineage>
        <taxon>Eukaryota</taxon>
        <taxon>Fungi</taxon>
        <taxon>Dikarya</taxon>
        <taxon>Ascomycota</taxon>
        <taxon>Pezizomycotina</taxon>
        <taxon>Leotiomycetes</taxon>
        <taxon>Leotiomycetes incertae sedis</taxon>
        <taxon>Scytalidium</taxon>
    </lineage>
</organism>
<reference evidence="2 3" key="1">
    <citation type="submission" date="2018-05" db="EMBL/GenBank/DDBJ databases">
        <title>Draft genome sequence of Scytalidium lignicola DSM 105466, a ubiquitous saprotrophic fungus.</title>
        <authorList>
            <person name="Buettner E."/>
            <person name="Gebauer A.M."/>
            <person name="Hofrichter M."/>
            <person name="Liers C."/>
            <person name="Kellner H."/>
        </authorList>
    </citation>
    <scope>NUCLEOTIDE SEQUENCE [LARGE SCALE GENOMIC DNA]</scope>
    <source>
        <strain evidence="2 3">DSM 105466</strain>
    </source>
</reference>
<evidence type="ECO:0000313" key="2">
    <source>
        <dbReference type="EMBL" id="RFU30407.1"/>
    </source>
</evidence>
<protein>
    <submittedName>
        <fullName evidence="2">Uncharacterized protein</fullName>
    </submittedName>
</protein>
<comment type="caution">
    <text evidence="2">The sequence shown here is derived from an EMBL/GenBank/DDBJ whole genome shotgun (WGS) entry which is preliminary data.</text>
</comment>
<keyword evidence="1" id="KW-1133">Transmembrane helix</keyword>
<dbReference type="EMBL" id="NCSJ02000101">
    <property type="protein sequence ID" value="RFU30407.1"/>
    <property type="molecule type" value="Genomic_DNA"/>
</dbReference>
<evidence type="ECO:0000256" key="1">
    <source>
        <dbReference type="SAM" id="Phobius"/>
    </source>
</evidence>
<feature type="non-terminal residue" evidence="2">
    <location>
        <position position="1"/>
    </location>
</feature>
<proteinExistence type="predicted"/>
<keyword evidence="1" id="KW-0472">Membrane</keyword>
<name>A0A3E2HAS0_SCYLI</name>
<sequence>MSRGYESLEEVSAKIGSNTSQIGTSSFVFKSSTSAIQEVFVPAIVEQGAKRVLRDEVRVHSIKTSSSETKIADMSKNRWENMYLSMMIGFLSAYMPGIPYFRSVNVMDFLEEVEDMFDGLLAVLINKRAQDIKALGKSVKRGQETDMS</sequence>
<keyword evidence="1" id="KW-0812">Transmembrane</keyword>
<feature type="transmembrane region" description="Helical" evidence="1">
    <location>
        <begin position="82"/>
        <end position="101"/>
    </location>
</feature>
<dbReference type="AlphaFoldDB" id="A0A3E2HAS0"/>
<evidence type="ECO:0000313" key="3">
    <source>
        <dbReference type="Proteomes" id="UP000258309"/>
    </source>
</evidence>